<evidence type="ECO:0000313" key="2">
    <source>
        <dbReference type="EMBL" id="MDQ0318639.1"/>
    </source>
</evidence>
<feature type="compositionally biased region" description="Low complexity" evidence="1">
    <location>
        <begin position="140"/>
        <end position="151"/>
    </location>
</feature>
<name>A0ABU0BLL2_9HYPH</name>
<proteinExistence type="predicted"/>
<keyword evidence="3" id="KW-1185">Reference proteome</keyword>
<dbReference type="EMBL" id="JAUSVF010000001">
    <property type="protein sequence ID" value="MDQ0318639.1"/>
    <property type="molecule type" value="Genomic_DNA"/>
</dbReference>
<feature type="region of interest" description="Disordered" evidence="1">
    <location>
        <begin position="90"/>
        <end position="176"/>
    </location>
</feature>
<protein>
    <recommendedName>
        <fullName evidence="4">DUF3945 domain-containing protein</fullName>
    </recommendedName>
</protein>
<feature type="region of interest" description="Disordered" evidence="1">
    <location>
        <begin position="564"/>
        <end position="603"/>
    </location>
</feature>
<evidence type="ECO:0008006" key="4">
    <source>
        <dbReference type="Google" id="ProtNLM"/>
    </source>
</evidence>
<sequence length="603" mass="67087">MNEIVSNLESELDKLRQIYLKFGVMSETQSFVSPGRPSSKSARREYRASSAVGTHTPLAGPSRLGDKGGGDEFADDVLDNMTAKELDALEFAGRSTAGNGRDQSDDRLNRGRKRPASPVYRDFTDDDRPSKYLRLEPDESAAPSSPAAHAAQLPEASAATQSADASRQGDKAGDRSDEFADDVLDAMEDDALDAFEFGTNNQEGIDARRSVEQEETKIYISGEEQPKIATSFDYRPRSDDLQSEDNVVLIKSGPDSMRLTPHGNAALANVKLIVDDARGDFLLFRRHEIGAQNLKDFSSLYPGKDVFLRDNPDGFLSVGKYNELHNSQYQRDAAQAKFAAITGRPARNDLPKVIVRIDDDTFMDAEEYVNLEGGRILHGKELHVLSADGKSYHEPYTSKQRNAEYFRNITNSDQIQNALDHYVPRHTAPLPPVLVRVGNQLINGEKLVVVDYNYSPLIDSFEKHDIFLLNVKNGRPTGNYRGFSGENHYATLEQDKILGRHPETERQREASIPHVIDEFGTKMRNLPPASVDPGLLEGIRENNRQLEEAGHAWSMRYFDKSKPIDVIPSQAPSPTPPESRAAGRDTARGLNERTRGSRDDLSR</sequence>
<comment type="caution">
    <text evidence="2">The sequence shown here is derived from an EMBL/GenBank/DDBJ whole genome shotgun (WGS) entry which is preliminary data.</text>
</comment>
<accession>A0ABU0BLL2</accession>
<feature type="compositionally biased region" description="Basic and acidic residues" evidence="1">
    <location>
        <begin position="167"/>
        <end position="176"/>
    </location>
</feature>
<evidence type="ECO:0000313" key="3">
    <source>
        <dbReference type="Proteomes" id="UP001230207"/>
    </source>
</evidence>
<dbReference type="RefSeq" id="WP_307226867.1">
    <property type="nucleotide sequence ID" value="NZ_JAUSVF010000001.1"/>
</dbReference>
<organism evidence="2 3">
    <name type="scientific">Pararhizobium capsulatum DSM 1112</name>
    <dbReference type="NCBI Taxonomy" id="1121113"/>
    <lineage>
        <taxon>Bacteria</taxon>
        <taxon>Pseudomonadati</taxon>
        <taxon>Pseudomonadota</taxon>
        <taxon>Alphaproteobacteria</taxon>
        <taxon>Hyphomicrobiales</taxon>
        <taxon>Rhizobiaceae</taxon>
        <taxon>Rhizobium/Agrobacterium group</taxon>
        <taxon>Pararhizobium</taxon>
    </lineage>
</organism>
<feature type="compositionally biased region" description="Basic and acidic residues" evidence="1">
    <location>
        <begin position="581"/>
        <end position="603"/>
    </location>
</feature>
<reference evidence="2 3" key="1">
    <citation type="submission" date="2023-07" db="EMBL/GenBank/DDBJ databases">
        <title>Genomic Encyclopedia of Type Strains, Phase IV (KMG-IV): sequencing the most valuable type-strain genomes for metagenomic binning, comparative biology and taxonomic classification.</title>
        <authorList>
            <person name="Goeker M."/>
        </authorList>
    </citation>
    <scope>NUCLEOTIDE SEQUENCE [LARGE SCALE GENOMIC DNA]</scope>
    <source>
        <strain evidence="2 3">DSM 1112</strain>
    </source>
</reference>
<feature type="compositionally biased region" description="Basic and acidic residues" evidence="1">
    <location>
        <begin position="122"/>
        <end position="137"/>
    </location>
</feature>
<feature type="region of interest" description="Disordered" evidence="1">
    <location>
        <begin position="29"/>
        <end position="75"/>
    </location>
</feature>
<feature type="compositionally biased region" description="Polar residues" evidence="1">
    <location>
        <begin position="29"/>
        <end position="40"/>
    </location>
</feature>
<gene>
    <name evidence="2" type="ORF">QO002_000777</name>
</gene>
<dbReference type="Proteomes" id="UP001230207">
    <property type="component" value="Unassembled WGS sequence"/>
</dbReference>
<evidence type="ECO:0000256" key="1">
    <source>
        <dbReference type="SAM" id="MobiDB-lite"/>
    </source>
</evidence>